<dbReference type="InterPro" id="IPR036866">
    <property type="entry name" value="RibonucZ/Hydroxyglut_hydro"/>
</dbReference>
<dbReference type="SUPFAM" id="SSF52218">
    <property type="entry name" value="Flavoproteins"/>
    <property type="match status" value="1"/>
</dbReference>
<comment type="caution">
    <text evidence="2">The sequence shown here is derived from an EMBL/GenBank/DDBJ whole genome shotgun (WGS) entry which is preliminary data.</text>
</comment>
<evidence type="ECO:0000313" key="3">
    <source>
        <dbReference type="EMBL" id="CAL6100860.1"/>
    </source>
</evidence>
<dbReference type="PANTHER" id="PTHR43717">
    <property type="entry name" value="ANAEROBIC NITRIC OXIDE REDUCTASE FLAVORUBREDOXIN"/>
    <property type="match status" value="1"/>
</dbReference>
<sequence>MASFFNDKLEFQPGMFYVGVQSWETKQYHVYSTPNGTSHNAFLIMDKQVTLIDTVPLQYQFEFFEKIKQLTPLESIVNIIIQHAEQEVTECLPVLVQACPNACVICTRKCYEHLIILYPQLSSTRFEIVQSKKPLIIGTKQLSFIQVPLVHWPESMITVCGDIVFTSDLFSQHIASFKRFIDPECQALIEEKAEEFLANEFSRVVPQLIEIIGQVKGFKMLLPTHGMIIKDHYVERVLNLYTNFTQLILANADPSLIAQRPKKIIIVFETLWTATARMADFIAYHLKNNNINICLLNMKLTSLEKLAHESLTATGFAFGSPTLNNGAMPGIVQAVNYLRGLKMVDNKPAIVFGSYGWGDGEGSKYLADQLERSGIRVGGRVIWKYNFDDSVEARMAQVLNQVFMNK</sequence>
<dbReference type="EMBL" id="CAXDID020000535">
    <property type="protein sequence ID" value="CAL6100860.1"/>
    <property type="molecule type" value="Genomic_DNA"/>
</dbReference>
<accession>A0AA86P244</accession>
<dbReference type="PROSITE" id="PS50902">
    <property type="entry name" value="FLAVODOXIN_LIKE"/>
    <property type="match status" value="1"/>
</dbReference>
<dbReference type="InterPro" id="IPR001279">
    <property type="entry name" value="Metallo-B-lactamas"/>
</dbReference>
<feature type="domain" description="Flavodoxin-like" evidence="1">
    <location>
        <begin position="264"/>
        <end position="403"/>
    </location>
</feature>
<dbReference type="Gene3D" id="3.40.50.360">
    <property type="match status" value="1"/>
</dbReference>
<dbReference type="PANTHER" id="PTHR43717:SF1">
    <property type="entry name" value="ANAEROBIC NITRIC OXIDE REDUCTASE FLAVORUBREDOXIN"/>
    <property type="match status" value="1"/>
</dbReference>
<dbReference type="InterPro" id="IPR029039">
    <property type="entry name" value="Flavoprotein-like_sf"/>
</dbReference>
<evidence type="ECO:0000259" key="1">
    <source>
        <dbReference type="PROSITE" id="PS50902"/>
    </source>
</evidence>
<reference evidence="2" key="1">
    <citation type="submission" date="2023-06" db="EMBL/GenBank/DDBJ databases">
        <authorList>
            <person name="Kurt Z."/>
        </authorList>
    </citation>
    <scope>NUCLEOTIDE SEQUENCE</scope>
</reference>
<dbReference type="EMBL" id="CATOUU010000416">
    <property type="protein sequence ID" value="CAI9928727.1"/>
    <property type="molecule type" value="Genomic_DNA"/>
</dbReference>
<name>A0AA86P244_9EUKA</name>
<dbReference type="CDD" id="cd07709">
    <property type="entry name" value="flavodiiron_proteins_MBL-fold"/>
    <property type="match status" value="1"/>
</dbReference>
<dbReference type="InterPro" id="IPR008254">
    <property type="entry name" value="Flavodoxin/NO_synth"/>
</dbReference>
<dbReference type="AlphaFoldDB" id="A0AA86P244"/>
<dbReference type="GO" id="GO:0010181">
    <property type="term" value="F:FMN binding"/>
    <property type="evidence" value="ECO:0007669"/>
    <property type="project" value="InterPro"/>
</dbReference>
<gene>
    <name evidence="2" type="ORF">HINF_LOCUS16372</name>
    <name evidence="3" type="ORF">HINF_LOCUS70755</name>
</gene>
<dbReference type="SUPFAM" id="SSF56281">
    <property type="entry name" value="Metallo-hydrolase/oxidoreductase"/>
    <property type="match status" value="1"/>
</dbReference>
<evidence type="ECO:0000313" key="4">
    <source>
        <dbReference type="Proteomes" id="UP001642409"/>
    </source>
</evidence>
<protein>
    <submittedName>
        <fullName evidence="2">A-type flavoprotein 6</fullName>
    </submittedName>
    <submittedName>
        <fullName evidence="3">A-type_flavoprotein 6</fullName>
    </submittedName>
</protein>
<organism evidence="2">
    <name type="scientific">Hexamita inflata</name>
    <dbReference type="NCBI Taxonomy" id="28002"/>
    <lineage>
        <taxon>Eukaryota</taxon>
        <taxon>Metamonada</taxon>
        <taxon>Diplomonadida</taxon>
        <taxon>Hexamitidae</taxon>
        <taxon>Hexamitinae</taxon>
        <taxon>Hexamita</taxon>
    </lineage>
</organism>
<dbReference type="Gene3D" id="3.60.15.10">
    <property type="entry name" value="Ribonuclease Z/Hydroxyacylglutathione hydrolase-like"/>
    <property type="match status" value="1"/>
</dbReference>
<keyword evidence="4" id="KW-1185">Reference proteome</keyword>
<proteinExistence type="predicted"/>
<dbReference type="InterPro" id="IPR045761">
    <property type="entry name" value="ODP_dom"/>
</dbReference>
<reference evidence="3 4" key="2">
    <citation type="submission" date="2024-07" db="EMBL/GenBank/DDBJ databases">
        <authorList>
            <person name="Akdeniz Z."/>
        </authorList>
    </citation>
    <scope>NUCLEOTIDE SEQUENCE [LARGE SCALE GENOMIC DNA]</scope>
</reference>
<dbReference type="Pfam" id="PF19583">
    <property type="entry name" value="ODP"/>
    <property type="match status" value="1"/>
</dbReference>
<dbReference type="SMART" id="SM00849">
    <property type="entry name" value="Lactamase_B"/>
    <property type="match status" value="1"/>
</dbReference>
<evidence type="ECO:0000313" key="2">
    <source>
        <dbReference type="EMBL" id="CAI9928727.1"/>
    </source>
</evidence>
<dbReference type="Proteomes" id="UP001642409">
    <property type="component" value="Unassembled WGS sequence"/>
</dbReference>